<dbReference type="AlphaFoldDB" id="A0AAX2IWW5"/>
<proteinExistence type="predicted"/>
<gene>
    <name evidence="3" type="ORF">NCTC12272_02020</name>
</gene>
<dbReference type="Pfam" id="PF02661">
    <property type="entry name" value="Fic"/>
    <property type="match status" value="1"/>
</dbReference>
<name>A0AAX2IWW5_LEGPN</name>
<dbReference type="EMBL" id="LS483412">
    <property type="protein sequence ID" value="SQG90815.1"/>
    <property type="molecule type" value="Genomic_DNA"/>
</dbReference>
<evidence type="ECO:0000259" key="2">
    <source>
        <dbReference type="PROSITE" id="PS51459"/>
    </source>
</evidence>
<dbReference type="InterPro" id="IPR003812">
    <property type="entry name" value="Fido"/>
</dbReference>
<accession>A0AAX2IWW5</accession>
<dbReference type="PANTHER" id="PTHR13504:SF38">
    <property type="entry name" value="FIDO DOMAIN-CONTAINING PROTEIN"/>
    <property type="match status" value="1"/>
</dbReference>
<reference evidence="3 4" key="1">
    <citation type="submission" date="2018-06" db="EMBL/GenBank/DDBJ databases">
        <authorList>
            <consortium name="Pathogen Informatics"/>
            <person name="Doyle S."/>
        </authorList>
    </citation>
    <scope>NUCLEOTIDE SEQUENCE [LARGE SCALE GENOMIC DNA]</scope>
    <source>
        <strain evidence="3 4">NCTC12272</strain>
    </source>
</reference>
<evidence type="ECO:0000313" key="3">
    <source>
        <dbReference type="EMBL" id="SQG90815.1"/>
    </source>
</evidence>
<organism evidence="3 4">
    <name type="scientific">Legionella pneumophila subsp. pascullei</name>
    <dbReference type="NCBI Taxonomy" id="91890"/>
    <lineage>
        <taxon>Bacteria</taxon>
        <taxon>Pseudomonadati</taxon>
        <taxon>Pseudomonadota</taxon>
        <taxon>Gammaproteobacteria</taxon>
        <taxon>Legionellales</taxon>
        <taxon>Legionellaceae</taxon>
        <taxon>Legionella</taxon>
    </lineage>
</organism>
<feature type="domain" description="Fido" evidence="2">
    <location>
        <begin position="160"/>
        <end position="324"/>
    </location>
</feature>
<feature type="active site" evidence="1">
    <location>
        <position position="263"/>
    </location>
</feature>
<dbReference type="InterPro" id="IPR036597">
    <property type="entry name" value="Fido-like_dom_sf"/>
</dbReference>
<dbReference type="PANTHER" id="PTHR13504">
    <property type="entry name" value="FIDO DOMAIN-CONTAINING PROTEIN DDB_G0283145"/>
    <property type="match status" value="1"/>
</dbReference>
<sequence>MFDLAKLTEFNHALVYGFEPESSPRRLAGSETFEDALFPEAGQHQDMLNAYLYAQDTILPQIKKSGLSHITPEMLIEWVKAIHGFIGKSLMQAYDRKSGEYTDEIIFRWHLGAELGVHFTLYLSDLHECKSPQQLAKFLNRQFEMDYQSALDFIVLLEKIAKDEKYSIHESLKPFIDYSSPGIKGILVQNKLASAYNLNQLSEKEKITVNKIVKICMFPPLIPEAMNRWARETVDQLHACDCRDLKNVSEFLATTFYKLTEVHPFANANGRTATCLINTFLRAFGYPSIVLRHPGERENKDSRYQKAFAEIDSSLLPLIDLIYTRVNEAQEKAFENEKLKKLIVLRVALSDLLQETRSKYAEFNINAFQKQVFSSPETLFAMQMADETEASIFVLSMSINKLSQIAKEFELSKQKKPTLFSTAVFDGSQINAVIKSLEKISGQTGWKHNAKKGLVTWLELPNMEKAKAIASELEALKVAKVTVARRADNKIPVIKCEEIDYQKLVNVSLQKDGKTSAKNTEFVAMF</sequence>
<dbReference type="SUPFAM" id="SSF140931">
    <property type="entry name" value="Fic-like"/>
    <property type="match status" value="1"/>
</dbReference>
<dbReference type="Gene3D" id="1.10.3290.10">
    <property type="entry name" value="Fido-like domain"/>
    <property type="match status" value="1"/>
</dbReference>
<dbReference type="Proteomes" id="UP000249566">
    <property type="component" value="Chromosome 1"/>
</dbReference>
<evidence type="ECO:0000256" key="1">
    <source>
        <dbReference type="PIRSR" id="PIRSR640198-1"/>
    </source>
</evidence>
<dbReference type="InterPro" id="IPR040198">
    <property type="entry name" value="Fido_containing"/>
</dbReference>
<dbReference type="RefSeq" id="WP_027222136.1">
    <property type="nucleotide sequence ID" value="NZ_CAAAIJ010000001.1"/>
</dbReference>
<evidence type="ECO:0000313" key="4">
    <source>
        <dbReference type="Proteomes" id="UP000249566"/>
    </source>
</evidence>
<protein>
    <submittedName>
        <fullName evidence="3">Death-on-curing family protein</fullName>
    </submittedName>
</protein>
<dbReference type="PROSITE" id="PS51459">
    <property type="entry name" value="FIDO"/>
    <property type="match status" value="1"/>
</dbReference>